<protein>
    <submittedName>
        <fullName evidence="1">Uncharacterized protein</fullName>
    </submittedName>
</protein>
<name>A0A6M3JMY9_9ZZZZ</name>
<organism evidence="1">
    <name type="scientific">viral metagenome</name>
    <dbReference type="NCBI Taxonomy" id="1070528"/>
    <lineage>
        <taxon>unclassified sequences</taxon>
        <taxon>metagenomes</taxon>
        <taxon>organismal metagenomes</taxon>
    </lineage>
</organism>
<sequence length="96" mass="11077">MRKLTEEEARKIICPKFSFKNNDTDYIYCSASKCFAWYEVDPKIEREDHSGANENMLRLSVQRNQRVKRTGPIGCLGLLTLEAQGTCIKLYNIKGE</sequence>
<evidence type="ECO:0000313" key="1">
    <source>
        <dbReference type="EMBL" id="QJA70382.1"/>
    </source>
</evidence>
<accession>A0A6M3JMY9</accession>
<dbReference type="AlphaFoldDB" id="A0A6M3JMY9"/>
<proteinExistence type="predicted"/>
<reference evidence="1" key="1">
    <citation type="submission" date="2020-03" db="EMBL/GenBank/DDBJ databases">
        <title>The deep terrestrial virosphere.</title>
        <authorList>
            <person name="Holmfeldt K."/>
            <person name="Nilsson E."/>
            <person name="Simone D."/>
            <person name="Lopez-Fernandez M."/>
            <person name="Wu X."/>
            <person name="de Brujin I."/>
            <person name="Lundin D."/>
            <person name="Andersson A."/>
            <person name="Bertilsson S."/>
            <person name="Dopson M."/>
        </authorList>
    </citation>
    <scope>NUCLEOTIDE SEQUENCE</scope>
    <source>
        <strain evidence="1">MM415A03762</strain>
    </source>
</reference>
<dbReference type="EMBL" id="MT141788">
    <property type="protein sequence ID" value="QJA70382.1"/>
    <property type="molecule type" value="Genomic_DNA"/>
</dbReference>
<gene>
    <name evidence="1" type="ORF">MM415A03762_0008</name>
</gene>